<feature type="region of interest" description="Disordered" evidence="1">
    <location>
        <begin position="577"/>
        <end position="639"/>
    </location>
</feature>
<feature type="compositionally biased region" description="Pro residues" evidence="1">
    <location>
        <begin position="142"/>
        <end position="153"/>
    </location>
</feature>
<accession>A0A0G4EIR9</accession>
<reference evidence="3 4" key="1">
    <citation type="submission" date="2014-11" db="EMBL/GenBank/DDBJ databases">
        <authorList>
            <person name="Zhu J."/>
            <person name="Qi W."/>
            <person name="Song R."/>
        </authorList>
    </citation>
    <scope>NUCLEOTIDE SEQUENCE [LARGE SCALE GENOMIC DNA]</scope>
</reference>
<evidence type="ECO:0000259" key="2">
    <source>
        <dbReference type="PROSITE" id="PS50011"/>
    </source>
</evidence>
<feature type="compositionally biased region" description="Basic and acidic residues" evidence="1">
    <location>
        <begin position="581"/>
        <end position="606"/>
    </location>
</feature>
<dbReference type="VEuPathDB" id="CryptoDB:Vbra_1653"/>
<feature type="region of interest" description="Disordered" evidence="1">
    <location>
        <begin position="367"/>
        <end position="394"/>
    </location>
</feature>
<evidence type="ECO:0000313" key="3">
    <source>
        <dbReference type="EMBL" id="CEL95915.1"/>
    </source>
</evidence>
<feature type="compositionally biased region" description="Low complexity" evidence="1">
    <location>
        <begin position="843"/>
        <end position="857"/>
    </location>
</feature>
<dbReference type="InterPro" id="IPR011009">
    <property type="entry name" value="Kinase-like_dom_sf"/>
</dbReference>
<dbReference type="OrthoDB" id="10252171at2759"/>
<feature type="compositionally biased region" description="Basic and acidic residues" evidence="1">
    <location>
        <begin position="726"/>
        <end position="736"/>
    </location>
</feature>
<dbReference type="SUPFAM" id="SSF56112">
    <property type="entry name" value="Protein kinase-like (PK-like)"/>
    <property type="match status" value="1"/>
</dbReference>
<dbReference type="Proteomes" id="UP000041254">
    <property type="component" value="Unassembled WGS sequence"/>
</dbReference>
<dbReference type="PROSITE" id="PS50011">
    <property type="entry name" value="PROTEIN_KINASE_DOM"/>
    <property type="match status" value="1"/>
</dbReference>
<dbReference type="GO" id="GO:0005524">
    <property type="term" value="F:ATP binding"/>
    <property type="evidence" value="ECO:0007669"/>
    <property type="project" value="InterPro"/>
</dbReference>
<gene>
    <name evidence="3" type="ORF">Vbra_1653</name>
</gene>
<organism evidence="3 4">
    <name type="scientific">Vitrella brassicaformis (strain CCMP3155)</name>
    <dbReference type="NCBI Taxonomy" id="1169540"/>
    <lineage>
        <taxon>Eukaryota</taxon>
        <taxon>Sar</taxon>
        <taxon>Alveolata</taxon>
        <taxon>Colpodellida</taxon>
        <taxon>Vitrellaceae</taxon>
        <taxon>Vitrella</taxon>
    </lineage>
</organism>
<dbReference type="AlphaFoldDB" id="A0A0G4EIR9"/>
<dbReference type="Gene3D" id="1.10.510.10">
    <property type="entry name" value="Transferase(Phosphotransferase) domain 1"/>
    <property type="match status" value="1"/>
</dbReference>
<feature type="compositionally biased region" description="Polar residues" evidence="1">
    <location>
        <begin position="762"/>
        <end position="776"/>
    </location>
</feature>
<dbReference type="PROSITE" id="PS00108">
    <property type="entry name" value="PROTEIN_KINASE_ST"/>
    <property type="match status" value="1"/>
</dbReference>
<proteinExistence type="predicted"/>
<feature type="region of interest" description="Disordered" evidence="1">
    <location>
        <begin position="138"/>
        <end position="159"/>
    </location>
</feature>
<dbReference type="GO" id="GO:0004672">
    <property type="term" value="F:protein kinase activity"/>
    <property type="evidence" value="ECO:0007669"/>
    <property type="project" value="InterPro"/>
</dbReference>
<evidence type="ECO:0000313" key="4">
    <source>
        <dbReference type="Proteomes" id="UP000041254"/>
    </source>
</evidence>
<dbReference type="EMBL" id="CDMY01000241">
    <property type="protein sequence ID" value="CEL95915.1"/>
    <property type="molecule type" value="Genomic_DNA"/>
</dbReference>
<dbReference type="InterPro" id="IPR000719">
    <property type="entry name" value="Prot_kinase_dom"/>
</dbReference>
<protein>
    <recommendedName>
        <fullName evidence="2">Protein kinase domain-containing protein</fullName>
    </recommendedName>
</protein>
<feature type="region of interest" description="Disordered" evidence="1">
    <location>
        <begin position="839"/>
        <end position="889"/>
    </location>
</feature>
<dbReference type="InterPro" id="IPR008271">
    <property type="entry name" value="Ser/Thr_kinase_AS"/>
</dbReference>
<sequence length="975" mass="105004">MLRWTERRPAALKSSEKFDDESAAERLVNTICEYETTQGDRCVRRSDLLRTVRRSLQFLRSRAHPTVVPLAVSKKLKYFAFLPGFETHSAQDYLLFRDASRHLHLLTLAPSAQMDKRRPSCPSPFEIIRSDTKYTIASAPPGSVPPLSPPSRPPSCNGDALLQQMSVVTPRSKTSSRLRWVAKRICGGKGIEVDTDEDEQPGGCQLLDRTPTSFSSPVSPTHMSVPVPPPPPLASVEGYCKIGRVFVELVAIKSNGVTVHHDRHDAPQYLVQSSKYGLERLFARAMAMVAPHGPLEGLPGMARPEAWLACEMKGLAIYRRRHGDLRHLLFSPHCRAFRRDLQQNPSKAIHLLEQICRSVRALHDANRPVPRQHDGKVPCGVGRRDSKGKTATTRGRGLVHTDLKLENFLFDVTGPPPSPSASTTTPSGETGWTYHVELTDFDGLVEEGQPFEGNATAGYISPEQDVAQRLHTMSGTPVNRPPYFASKADDAWALGEVIFRITQLLFTLPSTPPATPPLGPASAPPAVPPSHNLRLPAPLTGVVPVMVGLQQLKRDDRWTAAQAHTVLSQLLLLQKDNKKKQREEEDKPASDDSSKATEGVNERGSDEGSSGVSLIHHHHDDHDHGTGGPRPVCVVPLSPSTSTIPAADISSSAPPTPPSYLPTRPRLHALVLPELAIDTYDEGEGEGEGGGGSNKSDASGSDVDDHCPSGIPDPAASCQELTGRSTRSEGRLKGDSNADGAEWGPLDVEKGRMGGVVAKNDSPGTTATMSPDPSIASRTCQAGGAWRKPKCMASMSTTFGSSASLKGSPPLTCSSSDCLSSVTSSPPQLKCILQDMRDNKMPSDIAGDTDASSSSAGSDHHQQPLPDTAEASEVGDGPMDTDRERDVPTQCDVQRTLEELGPRFASEWAGEDGQGVVCAPLDIVVDAAAAASAIVALIRMVNQEEDRERAERERGQGLAMAMEMGMDGECRAVHV</sequence>
<name>A0A0G4EIR9_VITBC</name>
<feature type="region of interest" description="Disordered" evidence="1">
    <location>
        <begin position="681"/>
        <end position="776"/>
    </location>
</feature>
<evidence type="ECO:0000256" key="1">
    <source>
        <dbReference type="SAM" id="MobiDB-lite"/>
    </source>
</evidence>
<feature type="compositionally biased region" description="Basic and acidic residues" evidence="1">
    <location>
        <begin position="367"/>
        <end position="388"/>
    </location>
</feature>
<dbReference type="InParanoid" id="A0A0G4EIR9"/>
<feature type="domain" description="Protein kinase" evidence="2">
    <location>
        <begin position="231"/>
        <end position="590"/>
    </location>
</feature>
<keyword evidence="4" id="KW-1185">Reference proteome</keyword>